<feature type="non-terminal residue" evidence="1">
    <location>
        <position position="56"/>
    </location>
</feature>
<dbReference type="AlphaFoldDB" id="A0AAD8ESQ1"/>
<dbReference type="Proteomes" id="UP001233999">
    <property type="component" value="Unassembled WGS sequence"/>
</dbReference>
<comment type="caution">
    <text evidence="1">The sequence shown here is derived from an EMBL/GenBank/DDBJ whole genome shotgun (WGS) entry which is preliminary data.</text>
</comment>
<keyword evidence="2" id="KW-1185">Reference proteome</keyword>
<sequence length="56" mass="6827">MREVYSVWYGRVGTTSYIPSEKVQQLFNDMQLYPSKSQVYEMLQLRRNLKRCYERG</sequence>
<accession>A0AAD8ESQ1</accession>
<protein>
    <submittedName>
        <fullName evidence="1">Uncharacterized protein</fullName>
    </submittedName>
</protein>
<evidence type="ECO:0000313" key="1">
    <source>
        <dbReference type="EMBL" id="KAJ9600896.1"/>
    </source>
</evidence>
<organism evidence="1 2">
    <name type="scientific">Diploptera punctata</name>
    <name type="common">Pacific beetle cockroach</name>
    <dbReference type="NCBI Taxonomy" id="6984"/>
    <lineage>
        <taxon>Eukaryota</taxon>
        <taxon>Metazoa</taxon>
        <taxon>Ecdysozoa</taxon>
        <taxon>Arthropoda</taxon>
        <taxon>Hexapoda</taxon>
        <taxon>Insecta</taxon>
        <taxon>Pterygota</taxon>
        <taxon>Neoptera</taxon>
        <taxon>Polyneoptera</taxon>
        <taxon>Dictyoptera</taxon>
        <taxon>Blattodea</taxon>
        <taxon>Blaberoidea</taxon>
        <taxon>Blaberidae</taxon>
        <taxon>Diplopterinae</taxon>
        <taxon>Diploptera</taxon>
    </lineage>
</organism>
<dbReference type="EMBL" id="JASPKZ010000042">
    <property type="protein sequence ID" value="KAJ9600896.1"/>
    <property type="molecule type" value="Genomic_DNA"/>
</dbReference>
<name>A0AAD8ESQ1_DIPPU</name>
<reference evidence="1" key="1">
    <citation type="journal article" date="2023" name="IScience">
        <title>Live-bearing cockroach genome reveals convergent evolutionary mechanisms linked to viviparity in insects and beyond.</title>
        <authorList>
            <person name="Fouks B."/>
            <person name="Harrison M.C."/>
            <person name="Mikhailova A.A."/>
            <person name="Marchal E."/>
            <person name="English S."/>
            <person name="Carruthers M."/>
            <person name="Jennings E.C."/>
            <person name="Chiamaka E.L."/>
            <person name="Frigard R.A."/>
            <person name="Pippel M."/>
            <person name="Attardo G.M."/>
            <person name="Benoit J.B."/>
            <person name="Bornberg-Bauer E."/>
            <person name="Tobe S.S."/>
        </authorList>
    </citation>
    <scope>NUCLEOTIDE SEQUENCE</scope>
    <source>
        <strain evidence="1">Stay&amp;Tobe</strain>
    </source>
</reference>
<evidence type="ECO:0000313" key="2">
    <source>
        <dbReference type="Proteomes" id="UP001233999"/>
    </source>
</evidence>
<reference evidence="1" key="2">
    <citation type="submission" date="2023-05" db="EMBL/GenBank/DDBJ databases">
        <authorList>
            <person name="Fouks B."/>
        </authorList>
    </citation>
    <scope>NUCLEOTIDE SEQUENCE</scope>
    <source>
        <strain evidence="1">Stay&amp;Tobe</strain>
        <tissue evidence="1">Testes</tissue>
    </source>
</reference>
<gene>
    <name evidence="1" type="ORF">L9F63_000939</name>
</gene>
<proteinExistence type="predicted"/>